<feature type="region of interest" description="Disordered" evidence="1">
    <location>
        <begin position="1"/>
        <end position="54"/>
    </location>
</feature>
<protein>
    <submittedName>
        <fullName evidence="2">Uncharacterized protein</fullName>
    </submittedName>
</protein>
<reference evidence="2" key="1">
    <citation type="submission" date="2022-10" db="EMBL/GenBank/DDBJ databases">
        <title>Adaptive evolution leads to modifications in subtelomeric GC content in a zoonotic Cryptosporidium species.</title>
        <authorList>
            <person name="Li J."/>
            <person name="Feng Y."/>
            <person name="Xiao L."/>
        </authorList>
    </citation>
    <scope>NUCLEOTIDE SEQUENCE</scope>
    <source>
        <strain evidence="2">33844</strain>
    </source>
</reference>
<dbReference type="EMBL" id="JAPCXC010000021">
    <property type="protein sequence ID" value="KAJ1610927.1"/>
    <property type="molecule type" value="Genomic_DNA"/>
</dbReference>
<evidence type="ECO:0000313" key="2">
    <source>
        <dbReference type="EMBL" id="KAJ1610927.1"/>
    </source>
</evidence>
<evidence type="ECO:0000256" key="1">
    <source>
        <dbReference type="SAM" id="MobiDB-lite"/>
    </source>
</evidence>
<sequence length="191" mass="20900">MSLKAPDRKTPSGCYNSHSNHRRKKKDVAVSNSSNSNGSSSVPRGKHFNKNNRDDPGALILKLLQNGRDDVTSVVPQHNNCIRPQSRAKHCENVDKHFKTQDGQHMNTGIESSTMVHTVNLFATPPPNRKGRYSIISSCGTNNQKLVNCPNSDGNKSLSSSSSNPTNFALPMYMRSPNPESIPMPCGFPIG</sequence>
<name>A0A9D5DHN3_9CRYT</name>
<dbReference type="Proteomes" id="UP001067231">
    <property type="component" value="Unassembled WGS sequence"/>
</dbReference>
<feature type="compositionally biased region" description="Basic and acidic residues" evidence="1">
    <location>
        <begin position="1"/>
        <end position="10"/>
    </location>
</feature>
<dbReference type="OrthoDB" id="340849at2759"/>
<comment type="caution">
    <text evidence="2">The sequence shown here is derived from an EMBL/GenBank/DDBJ whole genome shotgun (WGS) entry which is preliminary data.</text>
</comment>
<feature type="compositionally biased region" description="Low complexity" evidence="1">
    <location>
        <begin position="31"/>
        <end position="41"/>
    </location>
</feature>
<accession>A0A9D5DHN3</accession>
<organism evidence="2">
    <name type="scientific">Cryptosporidium canis</name>
    <dbReference type="NCBI Taxonomy" id="195482"/>
    <lineage>
        <taxon>Eukaryota</taxon>
        <taxon>Sar</taxon>
        <taxon>Alveolata</taxon>
        <taxon>Apicomplexa</taxon>
        <taxon>Conoidasida</taxon>
        <taxon>Coccidia</taxon>
        <taxon>Eucoccidiorida</taxon>
        <taxon>Eimeriorina</taxon>
        <taxon>Cryptosporidiidae</taxon>
        <taxon>Cryptosporidium</taxon>
    </lineage>
</organism>
<gene>
    <name evidence="2" type="ORF">OJ253_1007</name>
</gene>
<proteinExistence type="predicted"/>
<dbReference type="AlphaFoldDB" id="A0A9D5DHN3"/>